<organism evidence="1 2">
    <name type="scientific">Pleurodeles waltl</name>
    <name type="common">Iberian ribbed newt</name>
    <dbReference type="NCBI Taxonomy" id="8319"/>
    <lineage>
        <taxon>Eukaryota</taxon>
        <taxon>Metazoa</taxon>
        <taxon>Chordata</taxon>
        <taxon>Craniata</taxon>
        <taxon>Vertebrata</taxon>
        <taxon>Euteleostomi</taxon>
        <taxon>Amphibia</taxon>
        <taxon>Batrachia</taxon>
        <taxon>Caudata</taxon>
        <taxon>Salamandroidea</taxon>
        <taxon>Salamandridae</taxon>
        <taxon>Pleurodelinae</taxon>
        <taxon>Pleurodeles</taxon>
    </lineage>
</organism>
<evidence type="ECO:0000313" key="1">
    <source>
        <dbReference type="EMBL" id="KAJ1188497.1"/>
    </source>
</evidence>
<keyword evidence="2" id="KW-1185">Reference proteome</keyword>
<dbReference type="EMBL" id="JANPWB010000005">
    <property type="protein sequence ID" value="KAJ1188497.1"/>
    <property type="molecule type" value="Genomic_DNA"/>
</dbReference>
<evidence type="ECO:0000313" key="2">
    <source>
        <dbReference type="Proteomes" id="UP001066276"/>
    </source>
</evidence>
<accession>A0AAV7UHI7</accession>
<proteinExistence type="predicted"/>
<protein>
    <submittedName>
        <fullName evidence="1">Uncharacterized protein</fullName>
    </submittedName>
</protein>
<dbReference type="AlphaFoldDB" id="A0AAV7UHI7"/>
<reference evidence="1" key="1">
    <citation type="journal article" date="2022" name="bioRxiv">
        <title>Sequencing and chromosome-scale assembly of the giantPleurodeles waltlgenome.</title>
        <authorList>
            <person name="Brown T."/>
            <person name="Elewa A."/>
            <person name="Iarovenko S."/>
            <person name="Subramanian E."/>
            <person name="Araus A.J."/>
            <person name="Petzold A."/>
            <person name="Susuki M."/>
            <person name="Suzuki K.-i.T."/>
            <person name="Hayashi T."/>
            <person name="Toyoda A."/>
            <person name="Oliveira C."/>
            <person name="Osipova E."/>
            <person name="Leigh N.D."/>
            <person name="Simon A."/>
            <person name="Yun M.H."/>
        </authorList>
    </citation>
    <scope>NUCLEOTIDE SEQUENCE</scope>
    <source>
        <strain evidence="1">20211129_DDA</strain>
        <tissue evidence="1">Liver</tissue>
    </source>
</reference>
<comment type="caution">
    <text evidence="1">The sequence shown here is derived from an EMBL/GenBank/DDBJ whole genome shotgun (WGS) entry which is preliminary data.</text>
</comment>
<gene>
    <name evidence="1" type="ORF">NDU88_005258</name>
</gene>
<dbReference type="Proteomes" id="UP001066276">
    <property type="component" value="Chromosome 3_1"/>
</dbReference>
<name>A0AAV7UHI7_PLEWA</name>
<sequence length="268" mass="29782">MSGTYAYVYRILCLASLFVGSHNRHSLVISNFCIGLDEGDPASNTLKAFNSIAESFKTALTIPNVARVTASCMWFDKACSPAHRALIASLNRQPHNGHEVRRARTNYRGASIERKRTLKRELWNKLLQACALRDSMEIWRAITHLLFYPDQVSIQALIIIPQAWLDHFGAINDLEASEVLLPEDQEAIDLCFQWKEVRKAIMLLPDGKALGPDSEVELEAAILTQHFNAAISGLLPLAGNIRSLTESSRRGIELTLPVTVPLPPSQQG</sequence>